<evidence type="ECO:0000313" key="3">
    <source>
        <dbReference type="EMBL" id="QPJ65061.1"/>
    </source>
</evidence>
<evidence type="ECO:0000256" key="1">
    <source>
        <dbReference type="SAM" id="MobiDB-lite"/>
    </source>
</evidence>
<reference evidence="4" key="1">
    <citation type="submission" date="2020-02" db="EMBL/GenBank/DDBJ databases">
        <title>Genomic and physiological characterization of two novel Nitrospinaceae genera.</title>
        <authorList>
            <person name="Mueller A.J."/>
            <person name="Jung M.-Y."/>
            <person name="Strachan C.R."/>
            <person name="Herbold C.W."/>
            <person name="Kirkegaard R.H."/>
            <person name="Daims H."/>
        </authorList>
    </citation>
    <scope>NUCLEOTIDE SEQUENCE [LARGE SCALE GENOMIC DNA]</scope>
</reference>
<evidence type="ECO:0000313" key="4">
    <source>
        <dbReference type="Proteomes" id="UP000594464"/>
    </source>
</evidence>
<dbReference type="EMBL" id="CP048620">
    <property type="protein sequence ID" value="QPJ65061.1"/>
    <property type="molecule type" value="Genomic_DNA"/>
</dbReference>
<evidence type="ECO:0000256" key="2">
    <source>
        <dbReference type="SAM" id="SignalP"/>
    </source>
</evidence>
<feature type="signal peptide" evidence="2">
    <location>
        <begin position="1"/>
        <end position="22"/>
    </location>
</feature>
<dbReference type="Proteomes" id="UP000594464">
    <property type="component" value="Chromosome"/>
</dbReference>
<dbReference type="KEGG" id="nva:G3M78_06520"/>
<proteinExistence type="predicted"/>
<keyword evidence="2" id="KW-0732">Signal</keyword>
<accession>A0A7T0C1Z5</accession>
<feature type="chain" id="PRO_5032675115" evidence="2">
    <location>
        <begin position="23"/>
        <end position="162"/>
    </location>
</feature>
<organism evidence="3 4">
    <name type="scientific">Candidatus Nitrohelix vancouverensis</name>
    <dbReference type="NCBI Taxonomy" id="2705534"/>
    <lineage>
        <taxon>Bacteria</taxon>
        <taxon>Pseudomonadati</taxon>
        <taxon>Nitrospinota/Tectimicrobiota group</taxon>
        <taxon>Nitrospinota</taxon>
        <taxon>Nitrospinia</taxon>
        <taxon>Nitrospinales</taxon>
        <taxon>Nitrospinaceae</taxon>
        <taxon>Candidatus Nitrohelix</taxon>
    </lineage>
</organism>
<name>A0A7T0C1Z5_9BACT</name>
<protein>
    <submittedName>
        <fullName evidence="3">Uncharacterized protein</fullName>
    </submittedName>
</protein>
<dbReference type="AlphaFoldDB" id="A0A7T0C1Z5"/>
<feature type="region of interest" description="Disordered" evidence="1">
    <location>
        <begin position="139"/>
        <end position="162"/>
    </location>
</feature>
<sequence length="162" mass="17783">MKKMVSIFTVFAVLALVAVANANVNVIQPGGQSVCENASWKVDNLSETEETVITFNIGPYGYGWGKDEERTLAPGDFLTNAMAKASVITNKGPGPVAVNCQRQRFDRHDWKIDAGSSKTYQSDYHMDHVKPQLYIEPGMGQPEGTERGLFSQVAGSEREANR</sequence>
<gene>
    <name evidence="3" type="ORF">G3M78_06520</name>
</gene>